<keyword evidence="3" id="KW-1185">Reference proteome</keyword>
<dbReference type="OrthoDB" id="4392084at2"/>
<name>A0A4Y6UZI1_SACBS</name>
<dbReference type="KEGG" id="saca:FFV09_21220"/>
<gene>
    <name evidence="2" type="ORF">FFV09_21220</name>
</gene>
<evidence type="ECO:0000313" key="3">
    <source>
        <dbReference type="Proteomes" id="UP000316968"/>
    </source>
</evidence>
<dbReference type="Pfam" id="PF22917">
    <property type="entry name" value="PRISE"/>
    <property type="match status" value="1"/>
</dbReference>
<accession>A0A4Y6UZI1</accession>
<sequence length="378" mass="41669">MNPSRPYVPAAAADPIESAAAARPLQASAPKVALIVGANGVIGRNLAEHLVSLPDWTVIGVSRRGGESSDRIRYLSVDLLDAGAVREALAGLSQVTHIFYAAYQDRGTWAELVAPNLDMLVNVVDALEPVAADLRHISLMQGYKVYGAHLGPFKTPAKESDAFHMPPEFNVDQQQFLERRQVGSRWTWSALRPSVVCGFALGNPMNLAMVLAVYASLSKELGLPLRFPGKPGAYDSLLEMTDAGLLARATVWAATDERCANQAFNINNGDLFRWSEMWPKIADYFGMETAPPLPMPLSDVMRGKESLWDGLVAKYDLAPHTYAEVSSWAFGDFVFGWDYDFFADGGKARRLGLHEYVDTERMFTDIFDDLKRRKIIPA</sequence>
<dbReference type="SUPFAM" id="SSF51735">
    <property type="entry name" value="NAD(P)-binding Rossmann-fold domains"/>
    <property type="match status" value="1"/>
</dbReference>
<dbReference type="EMBL" id="CP041217">
    <property type="protein sequence ID" value="QDH23159.1"/>
    <property type="molecule type" value="Genomic_DNA"/>
</dbReference>
<dbReference type="PANTHER" id="PTHR32487">
    <property type="entry name" value="3-OXO-DELTA(4,5)-STEROID 5-BETA-REDUCTASE"/>
    <property type="match status" value="1"/>
</dbReference>
<protein>
    <submittedName>
        <fullName evidence="2">SDR family oxidoreductase</fullName>
    </submittedName>
</protein>
<evidence type="ECO:0000313" key="2">
    <source>
        <dbReference type="EMBL" id="QDH23159.1"/>
    </source>
</evidence>
<proteinExistence type="predicted"/>
<dbReference type="Proteomes" id="UP000316968">
    <property type="component" value="Chromosome"/>
</dbReference>
<feature type="domain" description="PRISE-like Rossmann-fold" evidence="1">
    <location>
        <begin position="85"/>
        <end position="377"/>
    </location>
</feature>
<dbReference type="Gene3D" id="3.40.50.720">
    <property type="entry name" value="NAD(P)-binding Rossmann-like Domain"/>
    <property type="match status" value="1"/>
</dbReference>
<dbReference type="CDD" id="cd08948">
    <property type="entry name" value="5beta-POR_like_SDR_a"/>
    <property type="match status" value="1"/>
</dbReference>
<organism evidence="2 3">
    <name type="scientific">Saccharibacillus brassicae</name>
    <dbReference type="NCBI Taxonomy" id="2583377"/>
    <lineage>
        <taxon>Bacteria</taxon>
        <taxon>Bacillati</taxon>
        <taxon>Bacillota</taxon>
        <taxon>Bacilli</taxon>
        <taxon>Bacillales</taxon>
        <taxon>Paenibacillaceae</taxon>
        <taxon>Saccharibacillus</taxon>
    </lineage>
</organism>
<dbReference type="AlphaFoldDB" id="A0A4Y6UZI1"/>
<dbReference type="RefSeq" id="WP_141449696.1">
    <property type="nucleotide sequence ID" value="NZ_CP041217.1"/>
</dbReference>
<reference evidence="2 3" key="1">
    <citation type="submission" date="2019-06" db="EMBL/GenBank/DDBJ databases">
        <title>Saccharibacillus brassicae sp. nov., an endophytic bacterium isolated from Chinese cabbage seeds (Brassica pekinensis).</title>
        <authorList>
            <person name="Jiang L."/>
            <person name="Lee J."/>
            <person name="Kim S.W."/>
        </authorList>
    </citation>
    <scope>NUCLEOTIDE SEQUENCE [LARGE SCALE GENOMIC DNA]</scope>
    <source>
        <strain evidence="3">KCTC 43072 / ATSA2</strain>
    </source>
</reference>
<dbReference type="InterPro" id="IPR055222">
    <property type="entry name" value="PRISE-like_Rossmann-fold"/>
</dbReference>
<dbReference type="InterPro" id="IPR036291">
    <property type="entry name" value="NAD(P)-bd_dom_sf"/>
</dbReference>
<evidence type="ECO:0000259" key="1">
    <source>
        <dbReference type="Pfam" id="PF22917"/>
    </source>
</evidence>
<dbReference type="PANTHER" id="PTHR32487:SF0">
    <property type="entry name" value="3-OXO-DELTA(4,5)-STEROID 5-BETA-REDUCTASE"/>
    <property type="match status" value="1"/>
</dbReference>